<comment type="subcellular location">
    <subcellularLocation>
        <location evidence="1">Cytoplasm</location>
        <location evidence="1">Cytoskeleton</location>
        <location evidence="1">Microtubule organizing center</location>
        <location evidence="1">Centrosome</location>
    </subcellularLocation>
</comment>
<feature type="region of interest" description="Disordered" evidence="8">
    <location>
        <begin position="474"/>
        <end position="493"/>
    </location>
</feature>
<accession>A0ABQ0ELU4</accession>
<comment type="caution">
    <text evidence="11">The sequence shown here is derived from an EMBL/GenBank/DDBJ whole genome shotgun (WGS) entry which is preliminary data.</text>
</comment>
<gene>
    <name evidence="11" type="ORF">APTSU1_000328400</name>
</gene>
<dbReference type="Pfam" id="PF18594">
    <property type="entry name" value="Sas6_CC"/>
    <property type="match status" value="1"/>
</dbReference>
<evidence type="ECO:0000256" key="1">
    <source>
        <dbReference type="ARBA" id="ARBA00004300"/>
    </source>
</evidence>
<keyword evidence="3" id="KW-0963">Cytoplasm</keyword>
<dbReference type="InterPro" id="IPR038558">
    <property type="entry name" value="SAS-6_N_sf"/>
</dbReference>
<evidence type="ECO:0000256" key="3">
    <source>
        <dbReference type="ARBA" id="ARBA00022490"/>
    </source>
</evidence>
<keyword evidence="4 7" id="KW-0175">Coiled coil</keyword>
<keyword evidence="5" id="KW-0206">Cytoskeleton</keyword>
<feature type="compositionally biased region" description="Polar residues" evidence="8">
    <location>
        <begin position="616"/>
        <end position="640"/>
    </location>
</feature>
<feature type="coiled-coil region" evidence="7">
    <location>
        <begin position="352"/>
        <end position="379"/>
    </location>
</feature>
<evidence type="ECO:0000256" key="4">
    <source>
        <dbReference type="ARBA" id="ARBA00023054"/>
    </source>
</evidence>
<keyword evidence="6" id="KW-0131">Cell cycle</keyword>
<feature type="coiled-coil region" evidence="7">
    <location>
        <begin position="164"/>
        <end position="323"/>
    </location>
</feature>
<dbReference type="PANTHER" id="PTHR44281">
    <property type="entry name" value="SPINDLE ASSEMBLY ABNORMAL PROTEIN 6 HOMOLOG"/>
    <property type="match status" value="1"/>
</dbReference>
<evidence type="ECO:0000313" key="11">
    <source>
        <dbReference type="EMBL" id="GAB1288054.1"/>
    </source>
</evidence>
<proteinExistence type="predicted"/>
<evidence type="ECO:0000313" key="12">
    <source>
        <dbReference type="Proteomes" id="UP001623349"/>
    </source>
</evidence>
<evidence type="ECO:0000256" key="6">
    <source>
        <dbReference type="ARBA" id="ARBA00023306"/>
    </source>
</evidence>
<dbReference type="EMBL" id="BAAFST010000003">
    <property type="protein sequence ID" value="GAB1288054.1"/>
    <property type="molecule type" value="Genomic_DNA"/>
</dbReference>
<evidence type="ECO:0000259" key="10">
    <source>
        <dbReference type="Pfam" id="PF18594"/>
    </source>
</evidence>
<feature type="compositionally biased region" description="Low complexity" evidence="8">
    <location>
        <begin position="478"/>
        <end position="491"/>
    </location>
</feature>
<dbReference type="PANTHER" id="PTHR44281:SF4">
    <property type="entry name" value="SPINDLE ASSEMBLY ABNORMAL PROTEIN 6 HOMOLOG"/>
    <property type="match status" value="1"/>
</dbReference>
<dbReference type="Pfam" id="PF16531">
    <property type="entry name" value="SAS-6_N"/>
    <property type="match status" value="1"/>
</dbReference>
<evidence type="ECO:0000256" key="7">
    <source>
        <dbReference type="SAM" id="Coils"/>
    </source>
</evidence>
<reference evidence="11 12" key="1">
    <citation type="submission" date="2024-08" db="EMBL/GenBank/DDBJ databases">
        <title>The draft genome of Apodemus speciosus.</title>
        <authorList>
            <person name="Nabeshima K."/>
            <person name="Suzuki S."/>
            <person name="Onuma M."/>
        </authorList>
    </citation>
    <scope>NUCLEOTIDE SEQUENCE [LARGE SCALE GENOMIC DNA]</scope>
    <source>
        <strain evidence="11">IB14-021</strain>
    </source>
</reference>
<dbReference type="Proteomes" id="UP001623349">
    <property type="component" value="Unassembled WGS sequence"/>
</dbReference>
<feature type="domain" description="Spindle assembly abnormal protein 6 N-terminal" evidence="9">
    <location>
        <begin position="24"/>
        <end position="127"/>
    </location>
</feature>
<feature type="region of interest" description="Disordered" evidence="8">
    <location>
        <begin position="555"/>
        <end position="578"/>
    </location>
</feature>
<dbReference type="CDD" id="cd10142">
    <property type="entry name" value="HD_SAS6_N"/>
    <property type="match status" value="1"/>
</dbReference>
<dbReference type="Gene3D" id="2.170.210.20">
    <property type="entry name" value="Spindle assembly abnormal protein 6, N-terminal domain"/>
    <property type="match status" value="1"/>
</dbReference>
<evidence type="ECO:0000259" key="9">
    <source>
        <dbReference type="Pfam" id="PF16531"/>
    </source>
</evidence>
<sequence length="640" mass="72180">MQRLRGELRGSVRVSIELQSLSNPVHRKDLVIRLTDDTDPFFLYNLVISEEDFQSLKLQQGLLVDFLAFPQKFIDLLQQCMQEHVKETPRFLLQLISSAALLDNSPVLLNVVETNPFKHLIHLSLKLLPGNDVEIKKFLAGCLKCSKEEKLSLTKSLDDVTRQLHITQETLSEKMQELEKLRSEWASHTAALTSAHSQELTAEKEKALQTQVQYQQQHEQQKKDLEALHQRNVHQLQNRLSELEAANKELTERKYKGDSTVRELKAKLAGVEEELQRAKQEVLSLRRENCALDTECHEKEKHINQLQTKVAVLEQEIKDKDQLVLRTKEAFDTIQEQKVALEENGEKNQIQLGKLEATIKSLSAELLKANEIIKKLQGDLKTLMGKLKLKNTVTIQQEKLLAEKEEMLQKERKDSQDAGQSLRAKEQEVCRLQEQLETTVQKLEESKQLLKNNEKLITWLNKELNENQLGRKQDALGTSATPPTHSTSSTAIRSGLSPNLHVVERLNYPSCGIGYPVSSAFTFQNAFPHAVAAKNTSHPISGPKVQFNLQLTKPSAWTDGQPGAASRPCSNDKENGENLGLESKYLKKREDSIPLRGLSQNLFSNSDHQKDGTLGVLQTSSKPTGLPASSSSYFPGQLAS</sequence>
<feature type="region of interest" description="Disordered" evidence="8">
    <location>
        <begin position="600"/>
        <end position="640"/>
    </location>
</feature>
<evidence type="ECO:0000256" key="5">
    <source>
        <dbReference type="ARBA" id="ARBA00023212"/>
    </source>
</evidence>
<protein>
    <recommendedName>
        <fullName evidence="2">Spindle assembly abnormal protein 6 homolog</fullName>
    </recommendedName>
</protein>
<dbReference type="Gene3D" id="1.10.287.1490">
    <property type="match status" value="1"/>
</dbReference>
<evidence type="ECO:0000256" key="8">
    <source>
        <dbReference type="SAM" id="MobiDB-lite"/>
    </source>
</evidence>
<name>A0ABQ0ELU4_APOSI</name>
<feature type="domain" description="SAS-6 coiled-coil" evidence="10">
    <location>
        <begin position="132"/>
        <end position="155"/>
    </location>
</feature>
<evidence type="ECO:0000256" key="2">
    <source>
        <dbReference type="ARBA" id="ARBA00020407"/>
    </source>
</evidence>
<dbReference type="InterPro" id="IPR032396">
    <property type="entry name" value="SAS-6_N"/>
</dbReference>
<keyword evidence="12" id="KW-1185">Reference proteome</keyword>
<organism evidence="11 12">
    <name type="scientific">Apodemus speciosus</name>
    <name type="common">Large Japanese field mouse</name>
    <dbReference type="NCBI Taxonomy" id="105296"/>
    <lineage>
        <taxon>Eukaryota</taxon>
        <taxon>Metazoa</taxon>
        <taxon>Chordata</taxon>
        <taxon>Craniata</taxon>
        <taxon>Vertebrata</taxon>
        <taxon>Euteleostomi</taxon>
        <taxon>Mammalia</taxon>
        <taxon>Eutheria</taxon>
        <taxon>Euarchontoglires</taxon>
        <taxon>Glires</taxon>
        <taxon>Rodentia</taxon>
        <taxon>Myomorpha</taxon>
        <taxon>Muroidea</taxon>
        <taxon>Muridae</taxon>
        <taxon>Murinae</taxon>
        <taxon>Apodemus</taxon>
    </lineage>
</organism>
<dbReference type="InterPro" id="IPR041513">
    <property type="entry name" value="SAS6_CC"/>
</dbReference>